<dbReference type="Gene3D" id="1.10.530.10">
    <property type="match status" value="1"/>
</dbReference>
<reference evidence="4" key="1">
    <citation type="submission" date="2023-07" db="EMBL/GenBank/DDBJ databases">
        <title>30 novel species of actinomycetes from the DSMZ collection.</title>
        <authorList>
            <person name="Nouioui I."/>
        </authorList>
    </citation>
    <scope>NUCLEOTIDE SEQUENCE [LARGE SCALE GENOMIC DNA]</scope>
    <source>
        <strain evidence="4">DSM 41979</strain>
    </source>
</reference>
<dbReference type="Pfam" id="PF01464">
    <property type="entry name" value="SLT"/>
    <property type="match status" value="1"/>
</dbReference>
<proteinExistence type="predicted"/>
<evidence type="ECO:0000256" key="1">
    <source>
        <dbReference type="SAM" id="SignalP"/>
    </source>
</evidence>
<dbReference type="RefSeq" id="WP_010273977.1">
    <property type="nucleotide sequence ID" value="NZ_JAVRET010000003.1"/>
</dbReference>
<dbReference type="InterPro" id="IPR008258">
    <property type="entry name" value="Transglycosylase_SLT_dom_1"/>
</dbReference>
<dbReference type="EMBL" id="JAVRET010000003">
    <property type="protein sequence ID" value="MDT0407950.1"/>
    <property type="molecule type" value="Genomic_DNA"/>
</dbReference>
<feature type="chain" id="PRO_5046196054" evidence="1">
    <location>
        <begin position="41"/>
        <end position="160"/>
    </location>
</feature>
<comment type="caution">
    <text evidence="3">The sequence shown here is derived from an EMBL/GenBank/DDBJ whole genome shotgun (WGS) entry which is preliminary data.</text>
</comment>
<sequence length="160" mass="16495">MPFPAAALRLALVPKQVLTGAALVGSAAGMALTAAPASHAATPAPQAATVMSAAKSASTAKAADPASAKALAKKLLPDARQFAAFDRIVSHESGWNPHATNASSGAYGLVQALPGSKMASAGADWHENAGTQVKWGIQYMTERYGSPAAAWDFWQAHHWY</sequence>
<organism evidence="3 4">
    <name type="scientific">Streptomyces evansiae</name>
    <dbReference type="NCBI Taxonomy" id="3075535"/>
    <lineage>
        <taxon>Bacteria</taxon>
        <taxon>Bacillati</taxon>
        <taxon>Actinomycetota</taxon>
        <taxon>Actinomycetes</taxon>
        <taxon>Kitasatosporales</taxon>
        <taxon>Streptomycetaceae</taxon>
        <taxon>Streptomyces</taxon>
    </lineage>
</organism>
<evidence type="ECO:0000259" key="2">
    <source>
        <dbReference type="Pfam" id="PF01464"/>
    </source>
</evidence>
<keyword evidence="4" id="KW-1185">Reference proteome</keyword>
<dbReference type="Proteomes" id="UP001183610">
    <property type="component" value="Unassembled WGS sequence"/>
</dbReference>
<feature type="domain" description="Transglycosylase SLT" evidence="2">
    <location>
        <begin position="88"/>
        <end position="147"/>
    </location>
</feature>
<feature type="signal peptide" evidence="1">
    <location>
        <begin position="1"/>
        <end position="40"/>
    </location>
</feature>
<gene>
    <name evidence="3" type="ORF">RM698_02660</name>
</gene>
<evidence type="ECO:0000313" key="3">
    <source>
        <dbReference type="EMBL" id="MDT0407950.1"/>
    </source>
</evidence>
<keyword evidence="1" id="KW-0732">Signal</keyword>
<evidence type="ECO:0000313" key="4">
    <source>
        <dbReference type="Proteomes" id="UP001183610"/>
    </source>
</evidence>
<dbReference type="SUPFAM" id="SSF53955">
    <property type="entry name" value="Lysozyme-like"/>
    <property type="match status" value="1"/>
</dbReference>
<accession>A0ABU2QUC7</accession>
<protein>
    <submittedName>
        <fullName evidence="3">Transglycosylase SLT domain-containing protein</fullName>
    </submittedName>
</protein>
<dbReference type="InterPro" id="IPR023346">
    <property type="entry name" value="Lysozyme-like_dom_sf"/>
</dbReference>
<name>A0ABU2QUC7_9ACTN</name>